<accession>M2MTN6</accession>
<feature type="compositionally biased region" description="Basic and acidic residues" evidence="1">
    <location>
        <begin position="23"/>
        <end position="32"/>
    </location>
</feature>
<name>M2MTN6_BAUPA</name>
<protein>
    <submittedName>
        <fullName evidence="2">Uncharacterized protein</fullName>
    </submittedName>
</protein>
<sequence length="219" mass="24120">MPLLPSSQRTDEEEMMVVPDSQPRSEEDERRGGKGRGIPRVPSSNDTESGSFGAWRSSPPNQEDDNDNDDTVIAPKLLVPGLRSPDASPTRPVTEAQRKFNADGALQILLNGMRASDLQDFPRSLDGLRARVNELETVQRDLSAVDAAQAEAEAKIEKINATIGSHNDLRDLKGMYDACQRMLASGRLLQGKLTHANAERLRLTNLCWEHGIDPRTGRP</sequence>
<proteinExistence type="predicted"/>
<dbReference type="HOGENOM" id="CLU_1261281_0_0_1"/>
<gene>
    <name evidence="2" type="ORF">BAUCODRAFT_565937</name>
</gene>
<feature type="region of interest" description="Disordered" evidence="1">
    <location>
        <begin position="1"/>
        <end position="97"/>
    </location>
</feature>
<evidence type="ECO:0000313" key="3">
    <source>
        <dbReference type="Proteomes" id="UP000011761"/>
    </source>
</evidence>
<dbReference type="Proteomes" id="UP000011761">
    <property type="component" value="Unassembled WGS sequence"/>
</dbReference>
<keyword evidence="3" id="KW-1185">Reference proteome</keyword>
<evidence type="ECO:0000313" key="2">
    <source>
        <dbReference type="EMBL" id="EMC94898.1"/>
    </source>
</evidence>
<reference evidence="2 3" key="1">
    <citation type="journal article" date="2012" name="PLoS Pathog.">
        <title>Diverse lifestyles and strategies of plant pathogenesis encoded in the genomes of eighteen Dothideomycetes fungi.</title>
        <authorList>
            <person name="Ohm R.A."/>
            <person name="Feau N."/>
            <person name="Henrissat B."/>
            <person name="Schoch C.L."/>
            <person name="Horwitz B.A."/>
            <person name="Barry K.W."/>
            <person name="Condon B.J."/>
            <person name="Copeland A.C."/>
            <person name="Dhillon B."/>
            <person name="Glaser F."/>
            <person name="Hesse C.N."/>
            <person name="Kosti I."/>
            <person name="LaButti K."/>
            <person name="Lindquist E.A."/>
            <person name="Lucas S."/>
            <person name="Salamov A.A."/>
            <person name="Bradshaw R.E."/>
            <person name="Ciuffetti L."/>
            <person name="Hamelin R.C."/>
            <person name="Kema G.H.J."/>
            <person name="Lawrence C."/>
            <person name="Scott J.A."/>
            <person name="Spatafora J.W."/>
            <person name="Turgeon B.G."/>
            <person name="de Wit P.J.G.M."/>
            <person name="Zhong S."/>
            <person name="Goodwin S.B."/>
            <person name="Grigoriev I.V."/>
        </authorList>
    </citation>
    <scope>NUCLEOTIDE SEQUENCE [LARGE SCALE GENOMIC DNA]</scope>
    <source>
        <strain evidence="2 3">UAMH 10762</strain>
    </source>
</reference>
<organism evidence="2 3">
    <name type="scientific">Baudoinia panamericana (strain UAMH 10762)</name>
    <name type="common">Angels' share fungus</name>
    <name type="synonym">Baudoinia compniacensis (strain UAMH 10762)</name>
    <dbReference type="NCBI Taxonomy" id="717646"/>
    <lineage>
        <taxon>Eukaryota</taxon>
        <taxon>Fungi</taxon>
        <taxon>Dikarya</taxon>
        <taxon>Ascomycota</taxon>
        <taxon>Pezizomycotina</taxon>
        <taxon>Dothideomycetes</taxon>
        <taxon>Dothideomycetidae</taxon>
        <taxon>Mycosphaerellales</taxon>
        <taxon>Teratosphaeriaceae</taxon>
        <taxon>Baudoinia</taxon>
    </lineage>
</organism>
<evidence type="ECO:0000256" key="1">
    <source>
        <dbReference type="SAM" id="MobiDB-lite"/>
    </source>
</evidence>
<dbReference type="RefSeq" id="XP_007678544.1">
    <property type="nucleotide sequence ID" value="XM_007680354.1"/>
</dbReference>
<dbReference type="GeneID" id="19115550"/>
<dbReference type="EMBL" id="KB445558">
    <property type="protein sequence ID" value="EMC94898.1"/>
    <property type="molecule type" value="Genomic_DNA"/>
</dbReference>
<dbReference type="AlphaFoldDB" id="M2MTN6"/>
<dbReference type="KEGG" id="bcom:BAUCODRAFT_565937"/>